<proteinExistence type="predicted"/>
<dbReference type="EMBL" id="CM007387">
    <property type="protein sequence ID" value="ONK63673.1"/>
    <property type="molecule type" value="Genomic_DNA"/>
</dbReference>
<feature type="domain" description="DUF7036" evidence="3">
    <location>
        <begin position="80"/>
        <end position="171"/>
    </location>
</feature>
<feature type="compositionally biased region" description="Basic residues" evidence="1">
    <location>
        <begin position="333"/>
        <end position="348"/>
    </location>
</feature>
<feature type="region of interest" description="Disordered" evidence="1">
    <location>
        <begin position="392"/>
        <end position="431"/>
    </location>
</feature>
<reference evidence="5" key="1">
    <citation type="journal article" date="2017" name="Nat. Commun.">
        <title>The asparagus genome sheds light on the origin and evolution of a young Y chromosome.</title>
        <authorList>
            <person name="Harkess A."/>
            <person name="Zhou J."/>
            <person name="Xu C."/>
            <person name="Bowers J.E."/>
            <person name="Van der Hulst R."/>
            <person name="Ayyampalayam S."/>
            <person name="Mercati F."/>
            <person name="Riccardi P."/>
            <person name="McKain M.R."/>
            <person name="Kakrana A."/>
            <person name="Tang H."/>
            <person name="Ray J."/>
            <person name="Groenendijk J."/>
            <person name="Arikit S."/>
            <person name="Mathioni S.M."/>
            <person name="Nakano M."/>
            <person name="Shan H."/>
            <person name="Telgmann-Rauber A."/>
            <person name="Kanno A."/>
            <person name="Yue Z."/>
            <person name="Chen H."/>
            <person name="Li W."/>
            <person name="Chen Y."/>
            <person name="Xu X."/>
            <person name="Zhang Y."/>
            <person name="Luo S."/>
            <person name="Chen H."/>
            <person name="Gao J."/>
            <person name="Mao Z."/>
            <person name="Pires J.C."/>
            <person name="Luo M."/>
            <person name="Kudrna D."/>
            <person name="Wing R.A."/>
            <person name="Meyers B.C."/>
            <person name="Yi K."/>
            <person name="Kong H."/>
            <person name="Lavrijsen P."/>
            <person name="Sunseri F."/>
            <person name="Falavigna A."/>
            <person name="Ye Y."/>
            <person name="Leebens-Mack J.H."/>
            <person name="Chen G."/>
        </authorList>
    </citation>
    <scope>NUCLEOTIDE SEQUENCE [LARGE SCALE GENOMIC DNA]</scope>
    <source>
        <strain evidence="5">cv. DH0086</strain>
    </source>
</reference>
<gene>
    <name evidence="4" type="ORF">A4U43_C07F17710</name>
</gene>
<dbReference type="Proteomes" id="UP000243459">
    <property type="component" value="Chromosome 7"/>
</dbReference>
<keyword evidence="2" id="KW-0812">Transmembrane</keyword>
<evidence type="ECO:0000256" key="1">
    <source>
        <dbReference type="SAM" id="MobiDB-lite"/>
    </source>
</evidence>
<keyword evidence="2" id="KW-0472">Membrane</keyword>
<dbReference type="OrthoDB" id="687571at2759"/>
<dbReference type="OMA" id="KESHFAP"/>
<dbReference type="Pfam" id="PF23041">
    <property type="entry name" value="DUF7036"/>
    <property type="match status" value="2"/>
</dbReference>
<evidence type="ECO:0000313" key="5">
    <source>
        <dbReference type="Proteomes" id="UP000243459"/>
    </source>
</evidence>
<organism evidence="4 5">
    <name type="scientific">Asparagus officinalis</name>
    <name type="common">Garden asparagus</name>
    <dbReference type="NCBI Taxonomy" id="4686"/>
    <lineage>
        <taxon>Eukaryota</taxon>
        <taxon>Viridiplantae</taxon>
        <taxon>Streptophyta</taxon>
        <taxon>Embryophyta</taxon>
        <taxon>Tracheophyta</taxon>
        <taxon>Spermatophyta</taxon>
        <taxon>Magnoliopsida</taxon>
        <taxon>Liliopsida</taxon>
        <taxon>Asparagales</taxon>
        <taxon>Asparagaceae</taxon>
        <taxon>Asparagoideae</taxon>
        <taxon>Asparagus</taxon>
    </lineage>
</organism>
<dbReference type="InterPro" id="IPR055464">
    <property type="entry name" value="DUF7036"/>
</dbReference>
<keyword evidence="5" id="KW-1185">Reference proteome</keyword>
<dbReference type="AlphaFoldDB" id="A0A5P1ED27"/>
<feature type="transmembrane region" description="Helical" evidence="2">
    <location>
        <begin position="40"/>
        <end position="58"/>
    </location>
</feature>
<name>A0A5P1ED27_ASPOF</name>
<feature type="domain" description="DUF7036" evidence="3">
    <location>
        <begin position="204"/>
        <end position="297"/>
    </location>
</feature>
<protein>
    <recommendedName>
        <fullName evidence="3">DUF7036 domain-containing protein</fullName>
    </recommendedName>
</protein>
<feature type="region of interest" description="Disordered" evidence="1">
    <location>
        <begin position="447"/>
        <end position="474"/>
    </location>
</feature>
<feature type="region of interest" description="Disordered" evidence="1">
    <location>
        <begin position="308"/>
        <end position="352"/>
    </location>
</feature>
<keyword evidence="2" id="KW-1133">Transmembrane helix</keyword>
<feature type="region of interest" description="Disordered" evidence="1">
    <location>
        <begin position="1"/>
        <end position="25"/>
    </location>
</feature>
<evidence type="ECO:0000313" key="4">
    <source>
        <dbReference type="EMBL" id="ONK63673.1"/>
    </source>
</evidence>
<dbReference type="Gramene" id="ONK63673">
    <property type="protein sequence ID" value="ONK63673"/>
    <property type="gene ID" value="A4U43_C07F17710"/>
</dbReference>
<dbReference type="PANTHER" id="PTHR33826:SF2">
    <property type="entry name" value="HYDROXYPROLINE-RICH GLYCOPROTEIN FAMILY PROTEIN"/>
    <property type="match status" value="1"/>
</dbReference>
<evidence type="ECO:0000259" key="3">
    <source>
        <dbReference type="Pfam" id="PF23041"/>
    </source>
</evidence>
<dbReference type="PANTHER" id="PTHR33826">
    <property type="entry name" value="F20B24.21"/>
    <property type="match status" value="1"/>
</dbReference>
<accession>A0A5P1ED27</accession>
<sequence>MGKSEDEQVLSSSSPSSEVPTSNGAISCGRCRSIARVCSLRCVLVLIVGVAVFLSAAVEGIGIRIRSFAEKNFPAYIVASFRVRKSISLLNANIMKLQYDIFEEIGIQNSLVTVISLEPLVGLNWTNVVFGIWPYPINTAISSTGLSIIRDNFMTFVIGRSSLHLTTSLFGKTYFFQVLKFPGGITITPEQRAFLLQKAGALFNFTLNFSIEKVQENLAELKAQMKSGLLLNPYENLYVSLTNIKGSTVAPPTVVQASVVLAVGNRPPSEPRLRQLAQTIRSDGNHGNLGLNHTVFGRVKQIQLSSSLKHSLNGGGNGISIPPSPAPQPQVDHHHHHHPYPHRHHHHHSNMDLAPAPTPQHMYKSPAPCGCHSAFPNKPKCNSHIVPAAAPVDSPKSSLTPAANEYPPALPPVEDPSAPSPVEDTPTPAPHSFHTPLPHFVLAHARAPSKSATETKPPDKLPAFSPSPSSSSMAGQPFAVSWVFVATLYLLAHF</sequence>
<evidence type="ECO:0000256" key="2">
    <source>
        <dbReference type="SAM" id="Phobius"/>
    </source>
</evidence>